<dbReference type="GO" id="GO:0032259">
    <property type="term" value="P:methylation"/>
    <property type="evidence" value="ECO:0007669"/>
    <property type="project" value="UniProtKB-KW"/>
</dbReference>
<name>A0ABS6Y355_9BACT</name>
<feature type="domain" description="PG-1098 ferredoxin-like" evidence="2">
    <location>
        <begin position="353"/>
        <end position="396"/>
    </location>
</feature>
<dbReference type="InterPro" id="IPR054168">
    <property type="entry name" value="PG_1098_Fer"/>
</dbReference>
<evidence type="ECO:0000259" key="1">
    <source>
        <dbReference type="Pfam" id="PF18096"/>
    </source>
</evidence>
<sequence length="477" mass="53416">MNKTDKIKQEEFPLPRYVQEVLSKHNISLPSLWGRGKGEGPLGSLSVLALQSHRYPNIDMPFLLDQLAGWQTARMKLPSWAAKEDIIYPPHLSMEQCSSEQTAEYKARLVERLVGLENIASSDLNNDFSRPSVGEETTPKQQENHVQNSFEGSFCDLTGGFGVDFSFIARSFKRAIYVEQQENLCELARHNFHALGLIQAEVVNGDGTTYLHQLDHVSVLFLDPARRNEQGGKTVLISDCTPDVLALEEELLEKADTVVIKLSPMLDWHRAVDELNRLGNVVREVHIVSVRNECKELLLVLQRTKGETDDKTATEKALQVFCVNDNNIVSYSLDEALSTSQRLLSAVPKAGQYLYEPNASLMKAGCFALLTIRYPLSALSLNSHLFVSEEAINDFPGRQFEITAVSSFNKKELRRSLSGIDKANLAVRNFPMSVAELRKRLKIKEGGDIYLFATTDAESNHLLFVCKKTAIPTCDSQ</sequence>
<reference evidence="3 4" key="1">
    <citation type="submission" date="2021-07" db="EMBL/GenBank/DDBJ databases">
        <title>Genomic diversity and antimicrobial resistance of Prevotella spp. isolated from chronic lung disease airways.</title>
        <authorList>
            <person name="Webb K.A."/>
            <person name="Olagoke O.S."/>
            <person name="Baird T."/>
            <person name="Neill J."/>
            <person name="Pham A."/>
            <person name="Wells T.J."/>
            <person name="Ramsay K.A."/>
            <person name="Bell S.C."/>
            <person name="Sarovich D.S."/>
            <person name="Price E.P."/>
        </authorList>
    </citation>
    <scope>NUCLEOTIDE SEQUENCE [LARGE SCALE GENOMIC DNA]</scope>
    <source>
        <strain evidence="3 4">SCHI0027.S.6</strain>
    </source>
</reference>
<dbReference type="Proteomes" id="UP000812077">
    <property type="component" value="Unassembled WGS sequence"/>
</dbReference>
<accession>A0ABS6Y355</accession>
<gene>
    <name evidence="3" type="ORF">KZO77_02520</name>
</gene>
<proteinExistence type="predicted"/>
<evidence type="ECO:0000259" key="2">
    <source>
        <dbReference type="Pfam" id="PF22013"/>
    </source>
</evidence>
<feature type="domain" description="THUMP-like" evidence="1">
    <location>
        <begin position="397"/>
        <end position="468"/>
    </location>
</feature>
<dbReference type="Pfam" id="PF22013">
    <property type="entry name" value="PG_1098_Fer"/>
    <property type="match status" value="1"/>
</dbReference>
<dbReference type="InterPro" id="IPR041497">
    <property type="entry name" value="Thump-like"/>
</dbReference>
<dbReference type="EMBL" id="JAHXCP010000002">
    <property type="protein sequence ID" value="MBW4753916.1"/>
    <property type="molecule type" value="Genomic_DNA"/>
</dbReference>
<evidence type="ECO:0000313" key="4">
    <source>
        <dbReference type="Proteomes" id="UP000812077"/>
    </source>
</evidence>
<keyword evidence="3" id="KW-0489">Methyltransferase</keyword>
<keyword evidence="4" id="KW-1185">Reference proteome</keyword>
<evidence type="ECO:0000313" key="3">
    <source>
        <dbReference type="EMBL" id="MBW4753916.1"/>
    </source>
</evidence>
<dbReference type="Pfam" id="PF18096">
    <property type="entry name" value="Thump_like"/>
    <property type="match status" value="1"/>
</dbReference>
<protein>
    <submittedName>
        <fullName evidence="3">Class I SAM-dependent methyltransferase</fullName>
    </submittedName>
</protein>
<dbReference type="GO" id="GO:0008168">
    <property type="term" value="F:methyltransferase activity"/>
    <property type="evidence" value="ECO:0007669"/>
    <property type="project" value="UniProtKB-KW"/>
</dbReference>
<dbReference type="RefSeq" id="WP_219432740.1">
    <property type="nucleotide sequence ID" value="NZ_JAHXCP010000002.1"/>
</dbReference>
<comment type="caution">
    <text evidence="3">The sequence shown here is derived from an EMBL/GenBank/DDBJ whole genome shotgun (WGS) entry which is preliminary data.</text>
</comment>
<organism evidence="3 4">
    <name type="scientific">Prevotella melaninogenica</name>
    <dbReference type="NCBI Taxonomy" id="28132"/>
    <lineage>
        <taxon>Bacteria</taxon>
        <taxon>Pseudomonadati</taxon>
        <taxon>Bacteroidota</taxon>
        <taxon>Bacteroidia</taxon>
        <taxon>Bacteroidales</taxon>
        <taxon>Prevotellaceae</taxon>
        <taxon>Prevotella</taxon>
    </lineage>
</organism>
<keyword evidence="3" id="KW-0808">Transferase</keyword>